<evidence type="ECO:0000256" key="3">
    <source>
        <dbReference type="ARBA" id="ARBA00038458"/>
    </source>
</evidence>
<dbReference type="AlphaFoldDB" id="A0A5E8B452"/>
<evidence type="ECO:0000313" key="7">
    <source>
        <dbReference type="Proteomes" id="UP000398389"/>
    </source>
</evidence>
<evidence type="ECO:0000256" key="1">
    <source>
        <dbReference type="ARBA" id="ARBA00022603"/>
    </source>
</evidence>
<feature type="compositionally biased region" description="Basic residues" evidence="5">
    <location>
        <begin position="71"/>
        <end position="82"/>
    </location>
</feature>
<dbReference type="Proteomes" id="UP000398389">
    <property type="component" value="Unassembled WGS sequence"/>
</dbReference>
<dbReference type="InterPro" id="IPR029063">
    <property type="entry name" value="SAM-dependent_MTases_sf"/>
</dbReference>
<dbReference type="PANTHER" id="PTHR14614:SF109">
    <property type="entry name" value="RIBOSOMAL LYSINE N-METHYLTRANSFERASE 5"/>
    <property type="match status" value="1"/>
</dbReference>
<dbReference type="PANTHER" id="PTHR14614">
    <property type="entry name" value="HEPATOCELLULAR CARCINOMA-ASSOCIATED ANTIGEN"/>
    <property type="match status" value="1"/>
</dbReference>
<dbReference type="GO" id="GO:0005829">
    <property type="term" value="C:cytosol"/>
    <property type="evidence" value="ECO:0007669"/>
    <property type="project" value="TreeGrafter"/>
</dbReference>
<dbReference type="RefSeq" id="XP_031851626.1">
    <property type="nucleotide sequence ID" value="XM_031995735.1"/>
</dbReference>
<evidence type="ECO:0000313" key="6">
    <source>
        <dbReference type="EMBL" id="VVT46031.1"/>
    </source>
</evidence>
<dbReference type="GO" id="GO:0032991">
    <property type="term" value="C:protein-containing complex"/>
    <property type="evidence" value="ECO:0007669"/>
    <property type="project" value="TreeGrafter"/>
</dbReference>
<evidence type="ECO:0000256" key="5">
    <source>
        <dbReference type="SAM" id="MobiDB-lite"/>
    </source>
</evidence>
<dbReference type="InterPro" id="IPR019410">
    <property type="entry name" value="Methyltransf_16"/>
</dbReference>
<proteinExistence type="inferred from homology"/>
<keyword evidence="7" id="KW-1185">Reference proteome</keyword>
<evidence type="ECO:0000256" key="4">
    <source>
        <dbReference type="ARBA" id="ARBA00039932"/>
    </source>
</evidence>
<comment type="similarity">
    <text evidence="3">Belongs to the class I-like SAM-binding methyltransferase superfamily. RKM5 family.</text>
</comment>
<dbReference type="OrthoDB" id="2529286at2759"/>
<gene>
    <name evidence="6" type="ORF">SAPINGB_P001012</name>
</gene>
<protein>
    <recommendedName>
        <fullName evidence="4">Ribosomal lysine N-methyltransferase 5</fullName>
    </recommendedName>
</protein>
<feature type="compositionally biased region" description="Low complexity" evidence="5">
    <location>
        <begin position="60"/>
        <end position="70"/>
    </location>
</feature>
<sequence length="414" mass="46105">MNTIDLIPVTEDDVQEHVFDILVTHAPPEKSDLGVYERKDGIITVDLRVPSTYSTTGFHGSAASTSVSSSKTRRKSKKKTGGKSKEPKYGFIQLDIGQSISLFTSSTESSTTGAMLWRVSVFFTEWILNVSQGHVIDRFQEQQVSEKIEEPKMDEDVKVRLLNYPLEEWDVVEVGCGASGLVAAALGPVVHKYLATDHLKSVLRQAENNIVANVPRRLVTTLDGEVNAVESKFDNNDDYDDDDAIAAVYRAARKEQEGKIQCVEFDWEDMDSGINSISKILGSENSNLNVQLEAELQGLNVKDEPKSTRITEKSEDKPLVVLACDTVFNEYLIPHLLDATASLCGRVRPQNAHVIVAQQVRDPQIMTSFMEQFVSHRAEDSDQTSFEVYAVPDRLLSQALVNGYTVHYARYKGI</sequence>
<evidence type="ECO:0000256" key="2">
    <source>
        <dbReference type="ARBA" id="ARBA00022691"/>
    </source>
</evidence>
<keyword evidence="1" id="KW-0489">Methyltransferase</keyword>
<reference evidence="6 7" key="1">
    <citation type="submission" date="2019-09" db="EMBL/GenBank/DDBJ databases">
        <authorList>
            <person name="Brejova B."/>
        </authorList>
    </citation>
    <scope>NUCLEOTIDE SEQUENCE [LARGE SCALE GENOMIC DNA]</scope>
</reference>
<dbReference type="EMBL" id="CABVLU010000001">
    <property type="protein sequence ID" value="VVT46031.1"/>
    <property type="molecule type" value="Genomic_DNA"/>
</dbReference>
<accession>A0A5E8B452</accession>
<keyword evidence="2" id="KW-0949">S-adenosyl-L-methionine</keyword>
<dbReference type="GO" id="GO:0032259">
    <property type="term" value="P:methylation"/>
    <property type="evidence" value="ECO:0007669"/>
    <property type="project" value="UniProtKB-KW"/>
</dbReference>
<keyword evidence="1" id="KW-0808">Transferase</keyword>
<dbReference type="GO" id="GO:0008757">
    <property type="term" value="F:S-adenosylmethionine-dependent methyltransferase activity"/>
    <property type="evidence" value="ECO:0007669"/>
    <property type="project" value="UniProtKB-ARBA"/>
</dbReference>
<organism evidence="6 7">
    <name type="scientific">Magnusiomyces paraingens</name>
    <dbReference type="NCBI Taxonomy" id="2606893"/>
    <lineage>
        <taxon>Eukaryota</taxon>
        <taxon>Fungi</taxon>
        <taxon>Dikarya</taxon>
        <taxon>Ascomycota</taxon>
        <taxon>Saccharomycotina</taxon>
        <taxon>Dipodascomycetes</taxon>
        <taxon>Dipodascales</taxon>
        <taxon>Dipodascaceae</taxon>
        <taxon>Magnusiomyces</taxon>
    </lineage>
</organism>
<dbReference type="Gene3D" id="3.40.50.150">
    <property type="entry name" value="Vaccinia Virus protein VP39"/>
    <property type="match status" value="1"/>
</dbReference>
<dbReference type="GeneID" id="43579835"/>
<feature type="region of interest" description="Disordered" evidence="5">
    <location>
        <begin position="59"/>
        <end position="86"/>
    </location>
</feature>
<name>A0A5E8B452_9ASCO</name>